<gene>
    <name evidence="1" type="ORF">SAMN04487984_0026</name>
</gene>
<dbReference type="EMBL" id="FWXK01000001">
    <property type="protein sequence ID" value="SMC30071.1"/>
    <property type="molecule type" value="Genomic_DNA"/>
</dbReference>
<dbReference type="RefSeq" id="WP_084097655.1">
    <property type="nucleotide sequence ID" value="NZ_FWXK01000001.1"/>
</dbReference>
<evidence type="ECO:0000313" key="2">
    <source>
        <dbReference type="Proteomes" id="UP000243884"/>
    </source>
</evidence>
<sequence>MDSILEDLYDLEMQAQHHEASISDRKLQVKKDFESKKQSLKTEVQQTYDKDLAAFKSDAEAFKTTIMNDLATNFKSEMAKINQAVNNDQPKYVANFMAKLKNLGVEANE</sequence>
<protein>
    <submittedName>
        <fullName evidence="1">Uncharacterized protein</fullName>
    </submittedName>
</protein>
<organism evidence="1 2">
    <name type="scientific">Aerococcus suis</name>
    <dbReference type="NCBI Taxonomy" id="371602"/>
    <lineage>
        <taxon>Bacteria</taxon>
        <taxon>Bacillati</taxon>
        <taxon>Bacillota</taxon>
        <taxon>Bacilli</taxon>
        <taxon>Lactobacillales</taxon>
        <taxon>Aerococcaceae</taxon>
        <taxon>Aerococcus</taxon>
    </lineage>
</organism>
<dbReference type="Proteomes" id="UP000243884">
    <property type="component" value="Unassembled WGS sequence"/>
</dbReference>
<proteinExistence type="predicted"/>
<name>A0A1W1Y2P0_9LACT</name>
<reference evidence="2" key="1">
    <citation type="submission" date="2017-04" db="EMBL/GenBank/DDBJ databases">
        <authorList>
            <person name="Varghese N."/>
            <person name="Submissions S."/>
        </authorList>
    </citation>
    <scope>NUCLEOTIDE SEQUENCE [LARGE SCALE GENOMIC DNA]</scope>
    <source>
        <strain evidence="2">DSM 21500</strain>
    </source>
</reference>
<dbReference type="STRING" id="371602.SAMN04487984_0026"/>
<dbReference type="AlphaFoldDB" id="A0A1W1Y2P0"/>
<accession>A0A1W1Y2P0</accession>
<evidence type="ECO:0000313" key="1">
    <source>
        <dbReference type="EMBL" id="SMC30071.1"/>
    </source>
</evidence>
<keyword evidence="2" id="KW-1185">Reference proteome</keyword>
<dbReference type="OrthoDB" id="2136004at2"/>